<reference evidence="3" key="1">
    <citation type="journal article" date="2015" name="PLoS Genet.">
        <title>Genome Sequence and Transcriptome Analyses of Chrysochromulina tobin: Metabolic Tools for Enhanced Algal Fitness in the Prominent Order Prymnesiales (Haptophyceae).</title>
        <authorList>
            <person name="Hovde B.T."/>
            <person name="Deodato C.R."/>
            <person name="Hunsperger H.M."/>
            <person name="Ryken S.A."/>
            <person name="Yost W."/>
            <person name="Jha R.K."/>
            <person name="Patterson J."/>
            <person name="Monnat R.J. Jr."/>
            <person name="Barlow S.B."/>
            <person name="Starkenburg S.R."/>
            <person name="Cattolico R.A."/>
        </authorList>
    </citation>
    <scope>NUCLEOTIDE SEQUENCE</scope>
    <source>
        <strain evidence="3">CCMP291</strain>
    </source>
</reference>
<proteinExistence type="predicted"/>
<dbReference type="SUPFAM" id="SSF56112">
    <property type="entry name" value="Protein kinase-like (PK-like)"/>
    <property type="match status" value="1"/>
</dbReference>
<dbReference type="Pfam" id="PF03109">
    <property type="entry name" value="ABC1"/>
    <property type="match status" value="1"/>
</dbReference>
<dbReference type="InterPro" id="IPR011009">
    <property type="entry name" value="Kinase-like_dom_sf"/>
</dbReference>
<evidence type="ECO:0000259" key="1">
    <source>
        <dbReference type="PROSITE" id="PS50011"/>
    </source>
</evidence>
<keyword evidence="3" id="KW-1185">Reference proteome</keyword>
<dbReference type="PANTHER" id="PTHR43173">
    <property type="entry name" value="ABC1 FAMILY PROTEIN"/>
    <property type="match status" value="1"/>
</dbReference>
<keyword evidence="2" id="KW-0418">Kinase</keyword>
<dbReference type="GO" id="GO:0004672">
    <property type="term" value="F:protein kinase activity"/>
    <property type="evidence" value="ECO:0007669"/>
    <property type="project" value="InterPro"/>
</dbReference>
<comment type="caution">
    <text evidence="2">The sequence shown here is derived from an EMBL/GenBank/DDBJ whole genome shotgun (WGS) entry which is preliminary data.</text>
</comment>
<dbReference type="InterPro" id="IPR000719">
    <property type="entry name" value="Prot_kinase_dom"/>
</dbReference>
<organism evidence="2 3">
    <name type="scientific">Chrysochromulina tobinii</name>
    <dbReference type="NCBI Taxonomy" id="1460289"/>
    <lineage>
        <taxon>Eukaryota</taxon>
        <taxon>Haptista</taxon>
        <taxon>Haptophyta</taxon>
        <taxon>Prymnesiophyceae</taxon>
        <taxon>Prymnesiales</taxon>
        <taxon>Chrysochromulinaceae</taxon>
        <taxon>Chrysochromulina</taxon>
    </lineage>
</organism>
<sequence>MLKRLVSPEGRKLQKELAELALQQDPQVVFQRSLDFARTLRVVGTEAAQKASSGGLSTESAPELLRRMCEELGATYVKVGQFIASSPTLFPPEYVQEFQKTLDKTPPMPWSVVKPIIEAELGKPISAVYASVEQTPLAAASIAQVHGAKLLTGEDVVIKVQKKGVQGSLRADLDLLYANARIFELLGLSTSDLSEIVSTLRSAILEEIDFTLEATRTEQFATFLKRSPELAPLVTVPKVYRQASASRVLTLERLYGVSMTDLETVRKYTESPELALIVALNTWVSSVLTNEWFHADVHAGNLLMLKDGRVAFIDFGIVGSIPRSTADAMLDFVRAFPLGDMDGVARSLSGMGFTKELDARTSAAFAMDLQAVLDSIEAMPPAELANGVVDETQLNKAVAAVGSVATNYGIKFPREFVLLIKQVLYFDRYTRILAPGLNVLEDERLSMNRGPPPQIPVEVEVLPPE</sequence>
<dbReference type="PROSITE" id="PS50011">
    <property type="entry name" value="PROTEIN_KINASE_DOM"/>
    <property type="match status" value="1"/>
</dbReference>
<keyword evidence="2" id="KW-0808">Transferase</keyword>
<dbReference type="InterPro" id="IPR051130">
    <property type="entry name" value="Mito_struct-func_regulator"/>
</dbReference>
<dbReference type="CDD" id="cd05121">
    <property type="entry name" value="ABC1_ADCK3-like"/>
    <property type="match status" value="1"/>
</dbReference>
<accession>A0A0M0JYZ3</accession>
<protein>
    <submittedName>
        <fullName evidence="2">ABC1 family protein kinase</fullName>
    </submittedName>
</protein>
<dbReference type="OrthoDB" id="427480at2759"/>
<dbReference type="EMBL" id="JWZX01001994">
    <property type="protein sequence ID" value="KOO31522.1"/>
    <property type="molecule type" value="Genomic_DNA"/>
</dbReference>
<gene>
    <name evidence="2" type="ORF">Ctob_012113</name>
</gene>
<evidence type="ECO:0000313" key="2">
    <source>
        <dbReference type="EMBL" id="KOO31522.1"/>
    </source>
</evidence>
<evidence type="ECO:0000313" key="3">
    <source>
        <dbReference type="Proteomes" id="UP000037460"/>
    </source>
</evidence>
<dbReference type="GO" id="GO:0005524">
    <property type="term" value="F:ATP binding"/>
    <property type="evidence" value="ECO:0007669"/>
    <property type="project" value="InterPro"/>
</dbReference>
<feature type="domain" description="Protein kinase" evidence="1">
    <location>
        <begin position="110"/>
        <end position="445"/>
    </location>
</feature>
<dbReference type="Proteomes" id="UP000037460">
    <property type="component" value="Unassembled WGS sequence"/>
</dbReference>
<dbReference type="InterPro" id="IPR004147">
    <property type="entry name" value="ABC1_dom"/>
</dbReference>
<dbReference type="PANTHER" id="PTHR43173:SF22">
    <property type="entry name" value="OS07G0227800 PROTEIN"/>
    <property type="match status" value="1"/>
</dbReference>
<dbReference type="AlphaFoldDB" id="A0A0M0JYZ3"/>
<name>A0A0M0JYZ3_9EUKA</name>